<gene>
    <name evidence="1" type="ORF">S12H4_01711</name>
</gene>
<dbReference type="EMBL" id="BARW01000363">
    <property type="protein sequence ID" value="GAI63368.1"/>
    <property type="molecule type" value="Genomic_DNA"/>
</dbReference>
<dbReference type="AlphaFoldDB" id="X1Q559"/>
<accession>X1Q559</accession>
<proteinExistence type="predicted"/>
<evidence type="ECO:0000313" key="1">
    <source>
        <dbReference type="EMBL" id="GAI63368.1"/>
    </source>
</evidence>
<sequence>MRITRSPTRLTSLLTVDHDLDFLDTYQVASLAEPAADEALRKGNADITMAELAAAIKNLAGGIAVLDASADVPLAQIPNTLTGKDAATVGGEAVADLESTMDTKIGTHAALLTYHSIKRKAADQAINNDETLTNDDDLVLAVGANEVWFIIVFMRMTSAVSATPQVDYAWAVPAGGSVVGRESFDYATYTDFDDMTTERNSPVGVTADKGNCFVMQYVGGGTAGNLQLTWAQHIATAEDTKMLANSFMICFRLA</sequence>
<reference evidence="1" key="1">
    <citation type="journal article" date="2014" name="Front. Microbiol.">
        <title>High frequency of phylogenetically diverse reductive dehalogenase-homologous genes in deep subseafloor sedimentary metagenomes.</title>
        <authorList>
            <person name="Kawai M."/>
            <person name="Futagami T."/>
            <person name="Toyoda A."/>
            <person name="Takaki Y."/>
            <person name="Nishi S."/>
            <person name="Hori S."/>
            <person name="Arai W."/>
            <person name="Tsubouchi T."/>
            <person name="Morono Y."/>
            <person name="Uchiyama I."/>
            <person name="Ito T."/>
            <person name="Fujiyama A."/>
            <person name="Inagaki F."/>
            <person name="Takami H."/>
        </authorList>
    </citation>
    <scope>NUCLEOTIDE SEQUENCE</scope>
    <source>
        <strain evidence="1">Expedition CK06-06</strain>
    </source>
</reference>
<name>X1Q559_9ZZZZ</name>
<organism evidence="1">
    <name type="scientific">marine sediment metagenome</name>
    <dbReference type="NCBI Taxonomy" id="412755"/>
    <lineage>
        <taxon>unclassified sequences</taxon>
        <taxon>metagenomes</taxon>
        <taxon>ecological metagenomes</taxon>
    </lineage>
</organism>
<protein>
    <submittedName>
        <fullName evidence="1">Uncharacterized protein</fullName>
    </submittedName>
</protein>
<comment type="caution">
    <text evidence="1">The sequence shown here is derived from an EMBL/GenBank/DDBJ whole genome shotgun (WGS) entry which is preliminary data.</text>
</comment>